<dbReference type="RefSeq" id="WP_149729271.1">
    <property type="nucleotide sequence ID" value="NZ_VUJV01000005.1"/>
</dbReference>
<evidence type="ECO:0000313" key="3">
    <source>
        <dbReference type="EMBL" id="KAA1417701.1"/>
    </source>
</evidence>
<organism evidence="3 4">
    <name type="scientific">Nocardioides humilatus</name>
    <dbReference type="NCBI Taxonomy" id="2607660"/>
    <lineage>
        <taxon>Bacteria</taxon>
        <taxon>Bacillati</taxon>
        <taxon>Actinomycetota</taxon>
        <taxon>Actinomycetes</taxon>
        <taxon>Propionibacteriales</taxon>
        <taxon>Nocardioidaceae</taxon>
        <taxon>Nocardioides</taxon>
    </lineage>
</organism>
<comment type="caution">
    <text evidence="3">The sequence shown here is derived from an EMBL/GenBank/DDBJ whole genome shotgun (WGS) entry which is preliminary data.</text>
</comment>
<protein>
    <recommendedName>
        <fullName evidence="2">Flagellar hook-length control protein-like C-terminal domain-containing protein</fullName>
    </recommendedName>
</protein>
<dbReference type="Proteomes" id="UP000325003">
    <property type="component" value="Unassembled WGS sequence"/>
</dbReference>
<gene>
    <name evidence="3" type="ORF">F0U44_15510</name>
</gene>
<sequence>MSLTPLLPGLPVPPSGDGAGLGPFAPPADGGFMMALAAELTSCLADESEQKDTLPWVPSSPAAPLAPAHPLPPVTMPAATMPAVPVTSVLPVDPAPAPIDPEAPTLSAPPVITGLPPVLELDPMTPPEETILDGVEPADVPPVVGSDPLAVPVVVPTPIAVPVVAPIATPVIAPPVASAPPATAPTARPMDVTPPEISINDQQPAATRVPGAAALVVPVGTADPVVPGAVSAAPGTTTAIPARSASGEPAVAPAPGPVPEPVPPVAAFGQAAARVGVVPPVAPPLVASAPAAPPVAPPVAPQIAPPVATPARPSLAARAGAPVAGPVKAPTADILASPTTAPDGRPVARVEAPVAPTVPVPRIQVARQEHGPVVGVPRPFEPQEQVEPAQAPPAALASAAPAAVLTRPMDRPVAAASPVQQVFPEVVRLAKTGEGTHRITMTLRPEHLGEVRVTLVVRDGSVRVNLSSEHATDALAHGAHELRRLLEHTGMGDARIVVRDATATGADAPAVDTGAARETFDPRDADGARGSGRGPGEREENPHRGASRDARPDVPVDAQPAARPDGSTGPQQATGRLDRLM</sequence>
<reference evidence="3 4" key="1">
    <citation type="submission" date="2019-09" db="EMBL/GenBank/DDBJ databases">
        <title>Nocardioides panacisoli sp. nov., isolated from the soil of a ginseng field.</title>
        <authorList>
            <person name="Cho C."/>
        </authorList>
    </citation>
    <scope>NUCLEOTIDE SEQUENCE [LARGE SCALE GENOMIC DNA]</scope>
    <source>
        <strain evidence="3 4">BN130099</strain>
    </source>
</reference>
<evidence type="ECO:0000256" key="1">
    <source>
        <dbReference type="SAM" id="MobiDB-lite"/>
    </source>
</evidence>
<feature type="region of interest" description="Disordered" evidence="1">
    <location>
        <begin position="505"/>
        <end position="581"/>
    </location>
</feature>
<accession>A0A5B1LAC8</accession>
<feature type="domain" description="Flagellar hook-length control protein-like C-terminal" evidence="2">
    <location>
        <begin position="431"/>
        <end position="504"/>
    </location>
</feature>
<dbReference type="CDD" id="cd17470">
    <property type="entry name" value="T3SS_Flik_C"/>
    <property type="match status" value="1"/>
</dbReference>
<reference evidence="3 4" key="2">
    <citation type="submission" date="2019-09" db="EMBL/GenBank/DDBJ databases">
        <authorList>
            <person name="Jin C."/>
        </authorList>
    </citation>
    <scope>NUCLEOTIDE SEQUENCE [LARGE SCALE GENOMIC DNA]</scope>
    <source>
        <strain evidence="3 4">BN130099</strain>
    </source>
</reference>
<dbReference type="InterPro" id="IPR038610">
    <property type="entry name" value="FliK-like_C_sf"/>
</dbReference>
<evidence type="ECO:0000313" key="4">
    <source>
        <dbReference type="Proteomes" id="UP000325003"/>
    </source>
</evidence>
<dbReference type="Pfam" id="PF02120">
    <property type="entry name" value="Flg_hook"/>
    <property type="match status" value="1"/>
</dbReference>
<feature type="compositionally biased region" description="Basic and acidic residues" evidence="1">
    <location>
        <begin position="518"/>
        <end position="527"/>
    </location>
</feature>
<evidence type="ECO:0000259" key="2">
    <source>
        <dbReference type="Pfam" id="PF02120"/>
    </source>
</evidence>
<dbReference type="EMBL" id="VUJV01000005">
    <property type="protein sequence ID" value="KAA1417701.1"/>
    <property type="molecule type" value="Genomic_DNA"/>
</dbReference>
<proteinExistence type="predicted"/>
<dbReference type="Gene3D" id="3.30.750.140">
    <property type="match status" value="1"/>
</dbReference>
<dbReference type="InterPro" id="IPR021136">
    <property type="entry name" value="Flagellar_hook_control-like_C"/>
</dbReference>
<dbReference type="AlphaFoldDB" id="A0A5B1LAC8"/>
<keyword evidence="4" id="KW-1185">Reference proteome</keyword>
<feature type="region of interest" description="Disordered" evidence="1">
    <location>
        <begin position="1"/>
        <end position="24"/>
    </location>
</feature>
<feature type="compositionally biased region" description="Basic and acidic residues" evidence="1">
    <location>
        <begin position="535"/>
        <end position="554"/>
    </location>
</feature>
<name>A0A5B1LAC8_9ACTN</name>